<proteinExistence type="predicted"/>
<dbReference type="RefSeq" id="WP_191039012.1">
    <property type="nucleotide sequence ID" value="NZ_JACXAA010000003.1"/>
</dbReference>
<organism evidence="1 2">
    <name type="scientific">Spirosoma validum</name>
    <dbReference type="NCBI Taxonomy" id="2771355"/>
    <lineage>
        <taxon>Bacteria</taxon>
        <taxon>Pseudomonadati</taxon>
        <taxon>Bacteroidota</taxon>
        <taxon>Cytophagia</taxon>
        <taxon>Cytophagales</taxon>
        <taxon>Cytophagaceae</taxon>
        <taxon>Spirosoma</taxon>
    </lineage>
</organism>
<evidence type="ECO:0000313" key="2">
    <source>
        <dbReference type="Proteomes" id="UP000653797"/>
    </source>
</evidence>
<keyword evidence="2" id="KW-1185">Reference proteome</keyword>
<name>A0A927B0Q1_9BACT</name>
<gene>
    <name evidence="1" type="ORF">IC230_10875</name>
</gene>
<evidence type="ECO:0000313" key="1">
    <source>
        <dbReference type="EMBL" id="MBD2753394.1"/>
    </source>
</evidence>
<dbReference type="Proteomes" id="UP000653797">
    <property type="component" value="Unassembled WGS sequence"/>
</dbReference>
<sequence>MKAIVDTIEQDTWMVRGWKIKFILSDKLLHQAKLLSRVDHWYDDPIVADTYIEKMAVCFNSIQQFHHTFGLLPQVGDRLYNEESGVIVQDRSIDGGLKHITFRVSI</sequence>
<reference evidence="1" key="1">
    <citation type="submission" date="2020-09" db="EMBL/GenBank/DDBJ databases">
        <authorList>
            <person name="Kim M.K."/>
        </authorList>
    </citation>
    <scope>NUCLEOTIDE SEQUENCE</scope>
    <source>
        <strain evidence="1">BT704</strain>
    </source>
</reference>
<protein>
    <submittedName>
        <fullName evidence="1">Uncharacterized protein</fullName>
    </submittedName>
</protein>
<comment type="caution">
    <text evidence="1">The sequence shown here is derived from an EMBL/GenBank/DDBJ whole genome shotgun (WGS) entry which is preliminary data.</text>
</comment>
<dbReference type="EMBL" id="JACXAA010000003">
    <property type="protein sequence ID" value="MBD2753394.1"/>
    <property type="molecule type" value="Genomic_DNA"/>
</dbReference>
<dbReference type="AlphaFoldDB" id="A0A927B0Q1"/>
<accession>A0A927B0Q1</accession>